<evidence type="ECO:0000256" key="2">
    <source>
        <dbReference type="ARBA" id="ARBA00022741"/>
    </source>
</evidence>
<dbReference type="Pfam" id="PF12848">
    <property type="entry name" value="ABC_tran_Xtn"/>
    <property type="match status" value="1"/>
</dbReference>
<reference evidence="5 6" key="1">
    <citation type="journal article" date="2014" name="BMC Genomics">
        <title>Comparison of environmental and isolate Sulfobacillus genomes reveals diverse carbon, sulfur, nitrogen, and hydrogen metabolisms.</title>
        <authorList>
            <person name="Justice N.B."/>
            <person name="Norman A."/>
            <person name="Brown C.T."/>
            <person name="Singh A."/>
            <person name="Thomas B.C."/>
            <person name="Banfield J.F."/>
        </authorList>
    </citation>
    <scope>NUCLEOTIDE SEQUENCE [LARGE SCALE GENOMIC DNA]</scope>
    <source>
        <strain evidence="5">AMDSBA1</strain>
    </source>
</reference>
<dbReference type="Gene3D" id="3.40.50.300">
    <property type="entry name" value="P-loop containing nucleotide triphosphate hydrolases"/>
    <property type="match status" value="2"/>
</dbReference>
<name>A0A2T2WWI8_9FIRM</name>
<feature type="domain" description="ABC transporter" evidence="4">
    <location>
        <begin position="325"/>
        <end position="527"/>
    </location>
</feature>
<protein>
    <recommendedName>
        <fullName evidence="4">ABC transporter domain-containing protein</fullName>
    </recommendedName>
</protein>
<comment type="caution">
    <text evidence="5">The sequence shown here is derived from an EMBL/GenBank/DDBJ whole genome shotgun (WGS) entry which is preliminary data.</text>
</comment>
<dbReference type="GO" id="GO:0016887">
    <property type="term" value="F:ATP hydrolysis activity"/>
    <property type="evidence" value="ECO:0007669"/>
    <property type="project" value="InterPro"/>
</dbReference>
<evidence type="ECO:0000259" key="4">
    <source>
        <dbReference type="PROSITE" id="PS50893"/>
    </source>
</evidence>
<accession>A0A2T2WWI8</accession>
<evidence type="ECO:0000256" key="3">
    <source>
        <dbReference type="ARBA" id="ARBA00022840"/>
    </source>
</evidence>
<dbReference type="InterPro" id="IPR003593">
    <property type="entry name" value="AAA+_ATPase"/>
</dbReference>
<dbReference type="Pfam" id="PF00005">
    <property type="entry name" value="ABC_tran"/>
    <property type="match status" value="2"/>
</dbReference>
<dbReference type="PROSITE" id="PS50893">
    <property type="entry name" value="ABC_TRANSPORTER_2"/>
    <property type="match status" value="2"/>
</dbReference>
<dbReference type="SUPFAM" id="SSF52540">
    <property type="entry name" value="P-loop containing nucleoside triphosphate hydrolases"/>
    <property type="match status" value="2"/>
</dbReference>
<dbReference type="InterPro" id="IPR003439">
    <property type="entry name" value="ABC_transporter-like_ATP-bd"/>
</dbReference>
<dbReference type="PANTHER" id="PTHR19211">
    <property type="entry name" value="ATP-BINDING TRANSPORT PROTEIN-RELATED"/>
    <property type="match status" value="1"/>
</dbReference>
<dbReference type="EMBL" id="PXYT01000034">
    <property type="protein sequence ID" value="PSR26595.1"/>
    <property type="molecule type" value="Genomic_DNA"/>
</dbReference>
<organism evidence="5 6">
    <name type="scientific">Sulfobacillus benefaciens</name>
    <dbReference type="NCBI Taxonomy" id="453960"/>
    <lineage>
        <taxon>Bacteria</taxon>
        <taxon>Bacillati</taxon>
        <taxon>Bacillota</taxon>
        <taxon>Clostridia</taxon>
        <taxon>Eubacteriales</taxon>
        <taxon>Clostridiales Family XVII. Incertae Sedis</taxon>
        <taxon>Sulfobacillus</taxon>
    </lineage>
</organism>
<proteinExistence type="predicted"/>
<dbReference type="Proteomes" id="UP000242699">
    <property type="component" value="Unassembled WGS sequence"/>
</dbReference>
<evidence type="ECO:0000256" key="1">
    <source>
        <dbReference type="ARBA" id="ARBA00022737"/>
    </source>
</evidence>
<dbReference type="InterPro" id="IPR027417">
    <property type="entry name" value="P-loop_NTPase"/>
</dbReference>
<dbReference type="SMART" id="SM00382">
    <property type="entry name" value="AAA"/>
    <property type="match status" value="2"/>
</dbReference>
<dbReference type="AlphaFoldDB" id="A0A2T2WWI8"/>
<dbReference type="InterPro" id="IPR032781">
    <property type="entry name" value="ABC_tran_Xtn"/>
</dbReference>
<feature type="domain" description="ABC transporter" evidence="4">
    <location>
        <begin position="4"/>
        <end position="259"/>
    </location>
</feature>
<dbReference type="PANTHER" id="PTHR19211:SF14">
    <property type="entry name" value="ATP-BINDING CASSETTE SUB-FAMILY F MEMBER 1"/>
    <property type="match status" value="1"/>
</dbReference>
<dbReference type="CDD" id="cd03221">
    <property type="entry name" value="ABCF_EF-3"/>
    <property type="match status" value="1"/>
</dbReference>
<evidence type="ECO:0000313" key="5">
    <source>
        <dbReference type="EMBL" id="PSR26595.1"/>
    </source>
</evidence>
<dbReference type="GO" id="GO:0005524">
    <property type="term" value="F:ATP binding"/>
    <property type="evidence" value="ECO:0007669"/>
    <property type="project" value="UniProtKB-KW"/>
</dbReference>
<keyword evidence="1" id="KW-0677">Repeat</keyword>
<sequence>MAWVSLQSVTISAGGKALVTGVTFNVDTGDRIGIVGPNGMGKTTLLSVLAGDTEPDAGIQKTWGTPKISRLSQWQSPSNSTIWQAGADANPEIYHLAEELKRTEALMAEPQTPEQMHALTERWGNLSERFADLGGYEWDARVRSHLLMMGFPESRWHDSIQHLSGGEKHRLALLQVLLSGSDIWLLDEPNNHLDITTLGWLEQQIRGFSGAVVLVSHDRAFLDHTVTRIISWEDGFFWSTPGSWTKYRNLREERLKAEVNRYQRLLEEENRLKQYISRYRSGTRARQAQSRLKRLNKIESAKPVNGRQPIAPQLLHNSQGKTGREPLATIVNLTIKRPHRAWHPLTFKIPQSAKIALVGDNGTGKSTLLETLYDSPPQIQWHQEVRIAYLRQSAVSDLPKNINAFEYLNEQGYDREEIYFIGHRFGLSPDLLTNTSLDSWSGGERIRLKLLETLMLPSQLLLLDEPTNHLDISMRLSLESLIKDYPGSVIIASHDRAFLSATSTHTLWSTGEEFIWDKEPYRDDRPIPHTL</sequence>
<dbReference type="FunFam" id="3.40.50.300:FF:000011">
    <property type="entry name" value="Putative ABC transporter ATP-binding component"/>
    <property type="match status" value="1"/>
</dbReference>
<keyword evidence="3" id="KW-0067">ATP-binding</keyword>
<dbReference type="InterPro" id="IPR050611">
    <property type="entry name" value="ABCF"/>
</dbReference>
<gene>
    <name evidence="5" type="ORF">C7B43_13280</name>
</gene>
<evidence type="ECO:0000313" key="6">
    <source>
        <dbReference type="Proteomes" id="UP000242699"/>
    </source>
</evidence>
<keyword evidence="2" id="KW-0547">Nucleotide-binding</keyword>